<dbReference type="InterPro" id="IPR052738">
    <property type="entry name" value="ABC-Tungstate_binding"/>
</dbReference>
<accession>A0A2V2N365</accession>
<dbReference type="SUPFAM" id="SSF53850">
    <property type="entry name" value="Periplasmic binding protein-like II"/>
    <property type="match status" value="1"/>
</dbReference>
<organism evidence="2 3">
    <name type="scientific">Methanospirillum lacunae</name>
    <dbReference type="NCBI Taxonomy" id="668570"/>
    <lineage>
        <taxon>Archaea</taxon>
        <taxon>Methanobacteriati</taxon>
        <taxon>Methanobacteriota</taxon>
        <taxon>Stenosarchaea group</taxon>
        <taxon>Methanomicrobia</taxon>
        <taxon>Methanomicrobiales</taxon>
        <taxon>Methanospirillaceae</taxon>
        <taxon>Methanospirillum</taxon>
    </lineage>
</organism>
<dbReference type="EMBL" id="QGMY01000021">
    <property type="protein sequence ID" value="PWR69663.1"/>
    <property type="molecule type" value="Genomic_DNA"/>
</dbReference>
<dbReference type="InterPro" id="IPR024370">
    <property type="entry name" value="PBP_domain"/>
</dbReference>
<gene>
    <name evidence="2" type="ORF">DK846_17280</name>
</gene>
<evidence type="ECO:0000259" key="1">
    <source>
        <dbReference type="Pfam" id="PF12849"/>
    </source>
</evidence>
<feature type="domain" description="PBP" evidence="1">
    <location>
        <begin position="42"/>
        <end position="271"/>
    </location>
</feature>
<dbReference type="OrthoDB" id="14917at2157"/>
<evidence type="ECO:0000313" key="2">
    <source>
        <dbReference type="EMBL" id="PWR69663.1"/>
    </source>
</evidence>
<reference evidence="2 3" key="1">
    <citation type="submission" date="2018-05" db="EMBL/GenBank/DDBJ databases">
        <title>Draft genome of Methanospirillum lacunae Ki8-1.</title>
        <authorList>
            <person name="Dueholm M.S."/>
            <person name="Nielsen P.H."/>
            <person name="Bakmann L.F."/>
            <person name="Otzen D.E."/>
        </authorList>
    </citation>
    <scope>NUCLEOTIDE SEQUENCE [LARGE SCALE GENOMIC DNA]</scope>
    <source>
        <strain evidence="2 3">Ki8-1</strain>
    </source>
</reference>
<dbReference type="GeneID" id="97548233"/>
<dbReference type="PANTHER" id="PTHR37945">
    <property type="entry name" value="EXTRACELLULAR TUNGSTATE BINDING PROTEIN"/>
    <property type="match status" value="1"/>
</dbReference>
<dbReference type="Proteomes" id="UP000245657">
    <property type="component" value="Unassembled WGS sequence"/>
</dbReference>
<evidence type="ECO:0000313" key="3">
    <source>
        <dbReference type="Proteomes" id="UP000245657"/>
    </source>
</evidence>
<protein>
    <submittedName>
        <fullName evidence="2">Tungsten ABC transporter substrate-binding protein</fullName>
    </submittedName>
</protein>
<dbReference type="PANTHER" id="PTHR37945:SF1">
    <property type="entry name" value="EXTRACELLULAR TUNGSTATE BINDING PROTEIN"/>
    <property type="match status" value="1"/>
</dbReference>
<name>A0A2V2N365_9EURY</name>
<dbReference type="AlphaFoldDB" id="A0A2V2N365"/>
<dbReference type="Pfam" id="PF12849">
    <property type="entry name" value="PBP_like_2"/>
    <property type="match status" value="1"/>
</dbReference>
<comment type="caution">
    <text evidence="2">The sequence shown here is derived from an EMBL/GenBank/DDBJ whole genome shotgun (WGS) entry which is preliminary data.</text>
</comment>
<dbReference type="RefSeq" id="WP_109970255.1">
    <property type="nucleotide sequence ID" value="NZ_CP176093.1"/>
</dbReference>
<dbReference type="Gene3D" id="3.40.190.10">
    <property type="entry name" value="Periplasmic binding protein-like II"/>
    <property type="match status" value="2"/>
</dbReference>
<proteinExistence type="predicted"/>
<sequence>MMKRALLGTILLVVALILCSGVAVSAEKIKDLNGTKHAEDRLLIGTTTSLDATGVLDELAKKFEADNNVKVEWIAVGTGQAIGYGNTGDVDVVMVHDRAAENKFLDSGNGLDRKVFGSNYFMVAGPESDPAKIAGKSATEAFKTIADAGKTNDKVVFVSRGDGSGTHAREKLLWKGAGLDYAEVNKSPWYIDAAAGMGQTLNMANEKDAYVLTDSATWNTMAGNLTLKPLITDGSDLLNVYAVIRVNPDKFPDAGINVDAGKKWENYLISDATQKWLGDFGTEKYGKPLFVPAKGNAVTLNVTEEEISTPVA</sequence>
<keyword evidence="3" id="KW-1185">Reference proteome</keyword>